<evidence type="ECO:0000259" key="1">
    <source>
        <dbReference type="Pfam" id="PF00646"/>
    </source>
</evidence>
<dbReference type="InterPro" id="IPR001810">
    <property type="entry name" value="F-box_dom"/>
</dbReference>
<evidence type="ECO:0000313" key="3">
    <source>
        <dbReference type="EMBL" id="KFK34243.1"/>
    </source>
</evidence>
<dbReference type="EMBL" id="CM002873">
    <property type="protein sequence ID" value="KFK34243.1"/>
    <property type="molecule type" value="Genomic_DNA"/>
</dbReference>
<protein>
    <submittedName>
        <fullName evidence="3">Uncharacterized protein</fullName>
    </submittedName>
</protein>
<feature type="domain" description="F-box" evidence="1">
    <location>
        <begin position="26"/>
        <end position="64"/>
    </location>
</feature>
<gene>
    <name evidence="3" type="ordered locus">AALP_Aa5g119800</name>
</gene>
<name>A0A087GWJ1_ARAAL</name>
<accession>A0A087GWJ1</accession>
<proteinExistence type="predicted"/>
<sequence length="177" mass="20683">MERKKTMEKRKKKQEESDVNDDPFARFPLDLRIEILMKLPARSIAKLEFVSKVWAPIIRGKEFTDLYMTQPRLLFRVHRQGLHLFHSSSQENPSYDHHDRVSITLDPSLYYVFSPPTHGLICGRKDSKVLIGNPSTGQFITLPRARTRRVGIYSFFGYEPANHVYKVLSMRSIKFSL</sequence>
<dbReference type="Gramene" id="KFK34243">
    <property type="protein sequence ID" value="KFK34243"/>
    <property type="gene ID" value="AALP_AA5G119800"/>
</dbReference>
<dbReference type="NCBIfam" id="TIGR01640">
    <property type="entry name" value="F_box_assoc_1"/>
    <property type="match status" value="1"/>
</dbReference>
<feature type="domain" description="F-box associated beta-propeller type 3" evidence="2">
    <location>
        <begin position="72"/>
        <end position="173"/>
    </location>
</feature>
<dbReference type="InterPro" id="IPR013187">
    <property type="entry name" value="F-box-assoc_dom_typ3"/>
</dbReference>
<dbReference type="InterPro" id="IPR017451">
    <property type="entry name" value="F-box-assoc_interact_dom"/>
</dbReference>
<dbReference type="PANTHER" id="PTHR31111">
    <property type="entry name" value="BNAA05G37150D PROTEIN-RELATED"/>
    <property type="match status" value="1"/>
</dbReference>
<keyword evidence="4" id="KW-1185">Reference proteome</keyword>
<organism evidence="3 4">
    <name type="scientific">Arabis alpina</name>
    <name type="common">Alpine rock-cress</name>
    <dbReference type="NCBI Taxonomy" id="50452"/>
    <lineage>
        <taxon>Eukaryota</taxon>
        <taxon>Viridiplantae</taxon>
        <taxon>Streptophyta</taxon>
        <taxon>Embryophyta</taxon>
        <taxon>Tracheophyta</taxon>
        <taxon>Spermatophyta</taxon>
        <taxon>Magnoliopsida</taxon>
        <taxon>eudicotyledons</taxon>
        <taxon>Gunneridae</taxon>
        <taxon>Pentapetalae</taxon>
        <taxon>rosids</taxon>
        <taxon>malvids</taxon>
        <taxon>Brassicales</taxon>
        <taxon>Brassicaceae</taxon>
        <taxon>Arabideae</taxon>
        <taxon>Arabis</taxon>
    </lineage>
</organism>
<evidence type="ECO:0000313" key="4">
    <source>
        <dbReference type="Proteomes" id="UP000029120"/>
    </source>
</evidence>
<dbReference type="AlphaFoldDB" id="A0A087GWJ1"/>
<dbReference type="OMA" id="THGLICG"/>
<dbReference type="InterPro" id="IPR036047">
    <property type="entry name" value="F-box-like_dom_sf"/>
</dbReference>
<dbReference type="Pfam" id="PF08268">
    <property type="entry name" value="FBA_3"/>
    <property type="match status" value="1"/>
</dbReference>
<dbReference type="PANTHER" id="PTHR31111:SF60">
    <property type="entry name" value="F-BOX DOMAIN-CONTAINING PROTEIN"/>
    <property type="match status" value="1"/>
</dbReference>
<dbReference type="Proteomes" id="UP000029120">
    <property type="component" value="Chromosome 5"/>
</dbReference>
<dbReference type="SUPFAM" id="SSF81383">
    <property type="entry name" value="F-box domain"/>
    <property type="match status" value="1"/>
</dbReference>
<dbReference type="OrthoDB" id="1023093at2759"/>
<evidence type="ECO:0000259" key="2">
    <source>
        <dbReference type="Pfam" id="PF08268"/>
    </source>
</evidence>
<reference evidence="4" key="1">
    <citation type="journal article" date="2015" name="Nat. Plants">
        <title>Genome expansion of Arabis alpina linked with retrotransposition and reduced symmetric DNA methylation.</title>
        <authorList>
            <person name="Willing E.M."/>
            <person name="Rawat V."/>
            <person name="Mandakova T."/>
            <person name="Maumus F."/>
            <person name="James G.V."/>
            <person name="Nordstroem K.J."/>
            <person name="Becker C."/>
            <person name="Warthmann N."/>
            <person name="Chica C."/>
            <person name="Szarzynska B."/>
            <person name="Zytnicki M."/>
            <person name="Albani M.C."/>
            <person name="Kiefer C."/>
            <person name="Bergonzi S."/>
            <person name="Castaings L."/>
            <person name="Mateos J.L."/>
            <person name="Berns M.C."/>
            <person name="Bujdoso N."/>
            <person name="Piofczyk T."/>
            <person name="de Lorenzo L."/>
            <person name="Barrero-Sicilia C."/>
            <person name="Mateos I."/>
            <person name="Piednoel M."/>
            <person name="Hagmann J."/>
            <person name="Chen-Min-Tao R."/>
            <person name="Iglesias-Fernandez R."/>
            <person name="Schuster S.C."/>
            <person name="Alonso-Blanco C."/>
            <person name="Roudier F."/>
            <person name="Carbonero P."/>
            <person name="Paz-Ares J."/>
            <person name="Davis S.J."/>
            <person name="Pecinka A."/>
            <person name="Quesneville H."/>
            <person name="Colot V."/>
            <person name="Lysak M.A."/>
            <person name="Weigel D."/>
            <person name="Coupland G."/>
            <person name="Schneeberger K."/>
        </authorList>
    </citation>
    <scope>NUCLEOTIDE SEQUENCE [LARGE SCALE GENOMIC DNA]</scope>
    <source>
        <strain evidence="4">cv. Pajares</strain>
    </source>
</reference>
<dbReference type="Pfam" id="PF00646">
    <property type="entry name" value="F-box"/>
    <property type="match status" value="1"/>
</dbReference>